<dbReference type="CDD" id="cd03426">
    <property type="entry name" value="NUDIX_CoAse_Nudt7"/>
    <property type="match status" value="1"/>
</dbReference>
<dbReference type="PROSITE" id="PS51462">
    <property type="entry name" value="NUDIX"/>
    <property type="match status" value="1"/>
</dbReference>
<keyword evidence="5" id="KW-0460">Magnesium</keyword>
<dbReference type="EMBL" id="QEWP01000021">
    <property type="protein sequence ID" value="PWD97976.1"/>
    <property type="molecule type" value="Genomic_DNA"/>
</dbReference>
<dbReference type="GO" id="GO:0010945">
    <property type="term" value="F:coenzyme A diphosphatase activity"/>
    <property type="evidence" value="ECO:0007669"/>
    <property type="project" value="InterPro"/>
</dbReference>
<dbReference type="SUPFAM" id="SSF55811">
    <property type="entry name" value="Nudix"/>
    <property type="match status" value="1"/>
</dbReference>
<reference evidence="8 9" key="1">
    <citation type="submission" date="2018-05" db="EMBL/GenBank/DDBJ databases">
        <title>Marinilabilia rubrum sp. nov., isolated from saltern sediment.</title>
        <authorList>
            <person name="Zhang R."/>
        </authorList>
    </citation>
    <scope>NUCLEOTIDE SEQUENCE [LARGE SCALE GENOMIC DNA]</scope>
    <source>
        <strain evidence="8 9">WTE16</strain>
    </source>
</reference>
<keyword evidence="4" id="KW-0378">Hydrolase</keyword>
<evidence type="ECO:0000256" key="6">
    <source>
        <dbReference type="ARBA" id="ARBA00023211"/>
    </source>
</evidence>
<keyword evidence="9" id="KW-1185">Reference proteome</keyword>
<evidence type="ECO:0000256" key="4">
    <source>
        <dbReference type="ARBA" id="ARBA00022801"/>
    </source>
</evidence>
<accession>A0A2U2B4J4</accession>
<evidence type="ECO:0000259" key="7">
    <source>
        <dbReference type="PROSITE" id="PS51462"/>
    </source>
</evidence>
<dbReference type="Pfam" id="PF00293">
    <property type="entry name" value="NUDIX"/>
    <property type="match status" value="1"/>
</dbReference>
<evidence type="ECO:0000256" key="5">
    <source>
        <dbReference type="ARBA" id="ARBA00022842"/>
    </source>
</evidence>
<comment type="cofactor">
    <cofactor evidence="1">
        <name>Mn(2+)</name>
        <dbReference type="ChEBI" id="CHEBI:29035"/>
    </cofactor>
</comment>
<keyword evidence="6" id="KW-0464">Manganese</keyword>
<evidence type="ECO:0000256" key="3">
    <source>
        <dbReference type="ARBA" id="ARBA00022723"/>
    </source>
</evidence>
<dbReference type="GO" id="GO:0046872">
    <property type="term" value="F:metal ion binding"/>
    <property type="evidence" value="ECO:0007669"/>
    <property type="project" value="UniProtKB-KW"/>
</dbReference>
<evidence type="ECO:0000256" key="1">
    <source>
        <dbReference type="ARBA" id="ARBA00001936"/>
    </source>
</evidence>
<comment type="caution">
    <text evidence="8">The sequence shown here is derived from an EMBL/GenBank/DDBJ whole genome shotgun (WGS) entry which is preliminary data.</text>
</comment>
<protein>
    <submittedName>
        <fullName evidence="8">Coenzyme A pyrophosphatase</fullName>
    </submittedName>
</protein>
<dbReference type="InterPro" id="IPR045121">
    <property type="entry name" value="CoAse"/>
</dbReference>
<keyword evidence="3" id="KW-0479">Metal-binding</keyword>
<organism evidence="8 9">
    <name type="scientific">Marinilabilia rubra</name>
    <dbReference type="NCBI Taxonomy" id="2162893"/>
    <lineage>
        <taxon>Bacteria</taxon>
        <taxon>Pseudomonadati</taxon>
        <taxon>Bacteroidota</taxon>
        <taxon>Bacteroidia</taxon>
        <taxon>Marinilabiliales</taxon>
        <taxon>Marinilabiliaceae</taxon>
        <taxon>Marinilabilia</taxon>
    </lineage>
</organism>
<evidence type="ECO:0000313" key="9">
    <source>
        <dbReference type="Proteomes" id="UP000244956"/>
    </source>
</evidence>
<gene>
    <name evidence="8" type="ORF">DDZ16_18060</name>
</gene>
<dbReference type="PANTHER" id="PTHR12992">
    <property type="entry name" value="NUDIX HYDROLASE"/>
    <property type="match status" value="1"/>
</dbReference>
<dbReference type="Proteomes" id="UP000244956">
    <property type="component" value="Unassembled WGS sequence"/>
</dbReference>
<sequence length="204" mass="22820">MDIERLKQLLNTPLPGEKAQEIMAPEVRHPGPWGSGPENARFSSVLILFYPKNGQWYLPLIQRPLYNGAHSGQISFPGGKQEEQDAGFLETALRETHEEIGVEPARVIHLGALTRLYIPKSNFFVYPQVGWMHGAPSFIPDPMEVDEVIEVSLDELLDESCVRTFTYQSGGLNVSAPYFGVSGKRIWGATAMILSEILEVIRRL</sequence>
<dbReference type="PANTHER" id="PTHR12992:SF11">
    <property type="entry name" value="MITOCHONDRIAL COENZYME A DIPHOSPHATASE NUDT8"/>
    <property type="match status" value="1"/>
</dbReference>
<evidence type="ECO:0000256" key="2">
    <source>
        <dbReference type="ARBA" id="ARBA00001946"/>
    </source>
</evidence>
<dbReference type="Gene3D" id="3.90.79.10">
    <property type="entry name" value="Nucleoside Triphosphate Pyrophosphohydrolase"/>
    <property type="match status" value="1"/>
</dbReference>
<dbReference type="AlphaFoldDB" id="A0A2U2B4J4"/>
<feature type="domain" description="Nudix hydrolase" evidence="7">
    <location>
        <begin position="40"/>
        <end position="173"/>
    </location>
</feature>
<dbReference type="InterPro" id="IPR015797">
    <property type="entry name" value="NUDIX_hydrolase-like_dom_sf"/>
</dbReference>
<dbReference type="InterPro" id="IPR000086">
    <property type="entry name" value="NUDIX_hydrolase_dom"/>
</dbReference>
<dbReference type="OrthoDB" id="9802805at2"/>
<proteinExistence type="predicted"/>
<comment type="cofactor">
    <cofactor evidence="2">
        <name>Mg(2+)</name>
        <dbReference type="ChEBI" id="CHEBI:18420"/>
    </cofactor>
</comment>
<evidence type="ECO:0000313" key="8">
    <source>
        <dbReference type="EMBL" id="PWD97976.1"/>
    </source>
</evidence>
<name>A0A2U2B4J4_9BACT</name>
<dbReference type="RefSeq" id="WP_109265879.1">
    <property type="nucleotide sequence ID" value="NZ_QEWP01000021.1"/>
</dbReference>